<dbReference type="InterPro" id="IPR018485">
    <property type="entry name" value="FGGY_C"/>
</dbReference>
<dbReference type="Pfam" id="PF02782">
    <property type="entry name" value="FGGY_C"/>
    <property type="match status" value="1"/>
</dbReference>
<evidence type="ECO:0000259" key="4">
    <source>
        <dbReference type="Pfam" id="PF00370"/>
    </source>
</evidence>
<gene>
    <name evidence="6" type="ORF">METZ01_LOCUS161780</name>
</gene>
<dbReference type="Gene3D" id="3.30.420.40">
    <property type="match status" value="2"/>
</dbReference>
<dbReference type="GO" id="GO:0004856">
    <property type="term" value="F:D-xylulokinase activity"/>
    <property type="evidence" value="ECO:0007669"/>
    <property type="project" value="TreeGrafter"/>
</dbReference>
<dbReference type="GO" id="GO:0005829">
    <property type="term" value="C:cytosol"/>
    <property type="evidence" value="ECO:0007669"/>
    <property type="project" value="TreeGrafter"/>
</dbReference>
<dbReference type="InterPro" id="IPR043129">
    <property type="entry name" value="ATPase_NBD"/>
</dbReference>
<dbReference type="EMBL" id="UINC01028261">
    <property type="protein sequence ID" value="SVB08926.1"/>
    <property type="molecule type" value="Genomic_DNA"/>
</dbReference>
<evidence type="ECO:0000259" key="5">
    <source>
        <dbReference type="Pfam" id="PF02782"/>
    </source>
</evidence>
<feature type="non-terminal residue" evidence="6">
    <location>
        <position position="402"/>
    </location>
</feature>
<sequence>MLVKSQLVFLMPSNPLYLVIDQGTSSTKSFLFKENGNIIHTEKVKHRLQRLARFHVECDSKTILNICKTLIHNAIKDYGEYSITKVGIAVQRSTFLFWDKYSIEPMTKALSWQDTRAQNIVNEFSNHSDWIWEKTGAPLSPNFGGPKFLHMIRKHPRLRKKVLSSQVFYGPLSAYLTHALTGIATIDESIAGRTLFFNIHSSDWSKKCMDLFQIPASGLPMLRPVLYDHGSICDTNLSLDCVIGDQQAALIGQEGLLRGSIAANFGTSASVLYNAGRNPIVVNGLISSVLFSDGKQRKHVVEGTINACNSLFHHLETELNISHDFMKWPELCSNQSTNGIYVPGFVGLAAPYWKSGFNDIYRNLDKFDKNKIIRAGMESIGFLVNNIIDRLKPIMESKIKSL</sequence>
<proteinExistence type="inferred from homology"/>
<dbReference type="GO" id="GO:0005997">
    <property type="term" value="P:xylulose metabolic process"/>
    <property type="evidence" value="ECO:0007669"/>
    <property type="project" value="TreeGrafter"/>
</dbReference>
<feature type="domain" description="Carbohydrate kinase FGGY N-terminal" evidence="4">
    <location>
        <begin position="16"/>
        <end position="224"/>
    </location>
</feature>
<dbReference type="InterPro" id="IPR018484">
    <property type="entry name" value="FGGY_N"/>
</dbReference>
<protein>
    <recommendedName>
        <fullName evidence="7">Carbohydrate kinase FGGY N-terminal domain-containing protein</fullName>
    </recommendedName>
</protein>
<dbReference type="AlphaFoldDB" id="A0A382B545"/>
<accession>A0A382B545</accession>
<comment type="similarity">
    <text evidence="1">Belongs to the FGGY kinase family.</text>
</comment>
<dbReference type="PANTHER" id="PTHR10196">
    <property type="entry name" value="SUGAR KINASE"/>
    <property type="match status" value="1"/>
</dbReference>
<reference evidence="6" key="1">
    <citation type="submission" date="2018-05" db="EMBL/GenBank/DDBJ databases">
        <authorList>
            <person name="Lanie J.A."/>
            <person name="Ng W.-L."/>
            <person name="Kazmierczak K.M."/>
            <person name="Andrzejewski T.M."/>
            <person name="Davidsen T.M."/>
            <person name="Wayne K.J."/>
            <person name="Tettelin H."/>
            <person name="Glass J.I."/>
            <person name="Rusch D."/>
            <person name="Podicherti R."/>
            <person name="Tsui H.-C.T."/>
            <person name="Winkler M.E."/>
        </authorList>
    </citation>
    <scope>NUCLEOTIDE SEQUENCE</scope>
</reference>
<keyword evidence="3" id="KW-0418">Kinase</keyword>
<evidence type="ECO:0008006" key="7">
    <source>
        <dbReference type="Google" id="ProtNLM"/>
    </source>
</evidence>
<dbReference type="Pfam" id="PF00370">
    <property type="entry name" value="FGGY_N"/>
    <property type="match status" value="1"/>
</dbReference>
<feature type="domain" description="Carbohydrate kinase FGGY C-terminal" evidence="5">
    <location>
        <begin position="262"/>
        <end position="392"/>
    </location>
</feature>
<dbReference type="PANTHER" id="PTHR10196:SF57">
    <property type="entry name" value="XYLULOSE KINASE"/>
    <property type="match status" value="1"/>
</dbReference>
<evidence type="ECO:0000256" key="1">
    <source>
        <dbReference type="ARBA" id="ARBA00009156"/>
    </source>
</evidence>
<keyword evidence="2" id="KW-0808">Transferase</keyword>
<evidence type="ECO:0000313" key="6">
    <source>
        <dbReference type="EMBL" id="SVB08926.1"/>
    </source>
</evidence>
<dbReference type="SUPFAM" id="SSF53067">
    <property type="entry name" value="Actin-like ATPase domain"/>
    <property type="match status" value="2"/>
</dbReference>
<name>A0A382B545_9ZZZZ</name>
<organism evidence="6">
    <name type="scientific">marine metagenome</name>
    <dbReference type="NCBI Taxonomy" id="408172"/>
    <lineage>
        <taxon>unclassified sequences</taxon>
        <taxon>metagenomes</taxon>
        <taxon>ecological metagenomes</taxon>
    </lineage>
</organism>
<evidence type="ECO:0000256" key="3">
    <source>
        <dbReference type="ARBA" id="ARBA00022777"/>
    </source>
</evidence>
<evidence type="ECO:0000256" key="2">
    <source>
        <dbReference type="ARBA" id="ARBA00022679"/>
    </source>
</evidence>